<comment type="caution">
    <text evidence="3">The sequence shown here is derived from an EMBL/GenBank/DDBJ whole genome shotgun (WGS) entry which is preliminary data.</text>
</comment>
<evidence type="ECO:0000313" key="4">
    <source>
        <dbReference type="Proteomes" id="UP001165065"/>
    </source>
</evidence>
<dbReference type="Proteomes" id="UP001165065">
    <property type="component" value="Unassembled WGS sequence"/>
</dbReference>
<keyword evidence="1" id="KW-1133">Transmembrane helix</keyword>
<keyword evidence="1" id="KW-0812">Transmembrane</keyword>
<reference evidence="4" key="1">
    <citation type="journal article" date="2023" name="Commun. Biol.">
        <title>Genome analysis of Parmales, the sister group of diatoms, reveals the evolutionary specialization of diatoms from phago-mixotrophs to photoautotrophs.</title>
        <authorList>
            <person name="Ban H."/>
            <person name="Sato S."/>
            <person name="Yoshikawa S."/>
            <person name="Yamada K."/>
            <person name="Nakamura Y."/>
            <person name="Ichinomiya M."/>
            <person name="Sato N."/>
            <person name="Blanc-Mathieu R."/>
            <person name="Endo H."/>
            <person name="Kuwata A."/>
            <person name="Ogata H."/>
        </authorList>
    </citation>
    <scope>NUCLEOTIDE SEQUENCE [LARGE SCALE GENOMIC DNA]</scope>
</reference>
<evidence type="ECO:0000256" key="1">
    <source>
        <dbReference type="SAM" id="Phobius"/>
    </source>
</evidence>
<sequence length="257" mass="28195">MPPLSIMILGGGPPPSLQTPLPFVYPRYTHAYSLYVSNPGSSILCLSAGTFHVPNLVHCGLPVVESHPCAIHMVNLGVPSEDVHVDTMSLDTLGNAWWGISAISVRGMPLDVAVVTSEFHVDRSMFAYEWAAEGKGIKVIEEAVPDVGMDEEGLAGRVKREAESLEMYKIKREVYPDLADYLFTEHGLYSGKGVVGRMGRGGERGCDKIDEPTRRSYGGSWDDGEQPRMWREAAMLAVGFLVGFLINVRKGRDKNKD</sequence>
<proteinExistence type="predicted"/>
<name>A0A9W7GJB6_9STRA</name>
<keyword evidence="4" id="KW-1185">Reference proteome</keyword>
<gene>
    <name evidence="3" type="ORF">TrCOL_g3320</name>
</gene>
<evidence type="ECO:0000259" key="2">
    <source>
        <dbReference type="Pfam" id="PF02698"/>
    </source>
</evidence>
<feature type="domain" description="DUF218" evidence="2">
    <location>
        <begin position="6"/>
        <end position="140"/>
    </location>
</feature>
<protein>
    <recommendedName>
        <fullName evidence="2">DUF218 domain-containing protein</fullName>
    </recommendedName>
</protein>
<dbReference type="InterPro" id="IPR003848">
    <property type="entry name" value="DUF218"/>
</dbReference>
<dbReference type="OrthoDB" id="10055554at2759"/>
<dbReference type="EMBL" id="BRYA01000235">
    <property type="protein sequence ID" value="GMI45047.1"/>
    <property type="molecule type" value="Genomic_DNA"/>
</dbReference>
<accession>A0A9W7GJB6</accession>
<evidence type="ECO:0000313" key="3">
    <source>
        <dbReference type="EMBL" id="GMI45047.1"/>
    </source>
</evidence>
<feature type="transmembrane region" description="Helical" evidence="1">
    <location>
        <begin position="229"/>
        <end position="248"/>
    </location>
</feature>
<dbReference type="Pfam" id="PF02698">
    <property type="entry name" value="DUF218"/>
    <property type="match status" value="1"/>
</dbReference>
<organism evidence="3 4">
    <name type="scientific">Triparma columacea</name>
    <dbReference type="NCBI Taxonomy" id="722753"/>
    <lineage>
        <taxon>Eukaryota</taxon>
        <taxon>Sar</taxon>
        <taxon>Stramenopiles</taxon>
        <taxon>Ochrophyta</taxon>
        <taxon>Bolidophyceae</taxon>
        <taxon>Parmales</taxon>
        <taxon>Triparmaceae</taxon>
        <taxon>Triparma</taxon>
    </lineage>
</organism>
<dbReference type="AlphaFoldDB" id="A0A9W7GJB6"/>
<keyword evidence="1" id="KW-0472">Membrane</keyword>